<feature type="transmembrane region" description="Helical" evidence="5">
    <location>
        <begin position="146"/>
        <end position="165"/>
    </location>
</feature>
<feature type="transmembrane region" description="Helical" evidence="5">
    <location>
        <begin position="113"/>
        <end position="134"/>
    </location>
</feature>
<evidence type="ECO:0000256" key="1">
    <source>
        <dbReference type="ARBA" id="ARBA00022593"/>
    </source>
</evidence>
<keyword evidence="5" id="KW-0812">Transmembrane</keyword>
<evidence type="ECO:0000313" key="7">
    <source>
        <dbReference type="EnsemblProtists" id="PYU1_T010603"/>
    </source>
</evidence>
<dbReference type="HOGENOM" id="CLU_096663_0_0_1"/>
<dbReference type="GO" id="GO:0016559">
    <property type="term" value="P:peroxisome fission"/>
    <property type="evidence" value="ECO:0007669"/>
    <property type="project" value="InterPro"/>
</dbReference>
<feature type="signal peptide" evidence="6">
    <location>
        <begin position="1"/>
        <end position="22"/>
    </location>
</feature>
<dbReference type="Pfam" id="PF05648">
    <property type="entry name" value="PEX11"/>
    <property type="match status" value="1"/>
</dbReference>
<evidence type="ECO:0000256" key="6">
    <source>
        <dbReference type="SAM" id="SignalP"/>
    </source>
</evidence>
<accession>K3X054</accession>
<dbReference type="InterPro" id="IPR008733">
    <property type="entry name" value="PEX11"/>
</dbReference>
<dbReference type="GO" id="GO:0005778">
    <property type="term" value="C:peroxisomal membrane"/>
    <property type="evidence" value="ECO:0007669"/>
    <property type="project" value="UniProtKB-SubCell"/>
</dbReference>
<feature type="transmembrane region" description="Helical" evidence="5">
    <location>
        <begin position="199"/>
        <end position="217"/>
    </location>
</feature>
<organism evidence="7 8">
    <name type="scientific">Globisporangium ultimum (strain ATCC 200006 / CBS 805.95 / DAOM BR144)</name>
    <name type="common">Pythium ultimum</name>
    <dbReference type="NCBI Taxonomy" id="431595"/>
    <lineage>
        <taxon>Eukaryota</taxon>
        <taxon>Sar</taxon>
        <taxon>Stramenopiles</taxon>
        <taxon>Oomycota</taxon>
        <taxon>Peronosporomycetes</taxon>
        <taxon>Pythiales</taxon>
        <taxon>Pythiaceae</taxon>
        <taxon>Globisporangium</taxon>
    </lineage>
</organism>
<dbReference type="AlphaFoldDB" id="K3X054"/>
<feature type="chain" id="PRO_5003872663" description="Peroxisomal membrane protein PEX16" evidence="6">
    <location>
        <begin position="23"/>
        <end position="234"/>
    </location>
</feature>
<keyword evidence="8" id="KW-1185">Reference proteome</keyword>
<keyword evidence="2 5" id="KW-0472">Membrane</keyword>
<dbReference type="eggNOG" id="ENOG502S7AD">
    <property type="taxonomic scope" value="Eukaryota"/>
</dbReference>
<evidence type="ECO:0000256" key="4">
    <source>
        <dbReference type="ARBA" id="ARBA00046271"/>
    </source>
</evidence>
<dbReference type="InParanoid" id="K3X054"/>
<sequence>MVTVLAPPLSLTLLSCSRATNADLLAQWVQFLSSTESRNKLYRVIQYGAKITKWSLMQVWRIERADLQGTLARVESLFADARKVYRFLQFLEMMEMFRNVHETARNVLMLRKLRIICFFFFYLLENYMVFLVRIEGFAARHPRVKLLKRSCNGFWCLSILLAFPLDHIMNRGSYLSTIKKILDLPVAYVAFSDQRVSDGIFGALGLASGSIGVYLRWIDVMAKWWPRPVHRTIQ</sequence>
<reference evidence="8" key="2">
    <citation type="submission" date="2010-04" db="EMBL/GenBank/DDBJ databases">
        <authorList>
            <person name="Buell R."/>
            <person name="Hamilton J."/>
            <person name="Hostetler J."/>
        </authorList>
    </citation>
    <scope>NUCLEOTIDE SEQUENCE [LARGE SCALE GENOMIC DNA]</scope>
    <source>
        <strain evidence="8">DAOM:BR144</strain>
    </source>
</reference>
<dbReference type="PANTHER" id="PTHR12652:SF50">
    <property type="entry name" value="PEROXIN 11"/>
    <property type="match status" value="1"/>
</dbReference>
<keyword evidence="6" id="KW-0732">Signal</keyword>
<dbReference type="VEuPathDB" id="FungiDB:PYU1_G010580"/>
<evidence type="ECO:0000256" key="2">
    <source>
        <dbReference type="ARBA" id="ARBA00023136"/>
    </source>
</evidence>
<evidence type="ECO:0008006" key="9">
    <source>
        <dbReference type="Google" id="ProtNLM"/>
    </source>
</evidence>
<evidence type="ECO:0000256" key="5">
    <source>
        <dbReference type="SAM" id="Phobius"/>
    </source>
</evidence>
<evidence type="ECO:0000256" key="3">
    <source>
        <dbReference type="ARBA" id="ARBA00023140"/>
    </source>
</evidence>
<dbReference type="EMBL" id="GL376596">
    <property type="status" value="NOT_ANNOTATED_CDS"/>
    <property type="molecule type" value="Genomic_DNA"/>
</dbReference>
<reference evidence="7" key="3">
    <citation type="submission" date="2015-02" db="UniProtKB">
        <authorList>
            <consortium name="EnsemblProtists"/>
        </authorList>
    </citation>
    <scope>IDENTIFICATION</scope>
    <source>
        <strain evidence="7">DAOM BR144</strain>
    </source>
</reference>
<evidence type="ECO:0000313" key="8">
    <source>
        <dbReference type="Proteomes" id="UP000019132"/>
    </source>
</evidence>
<keyword evidence="1" id="KW-0962">Peroxisome biogenesis</keyword>
<name>K3X054_GLOUD</name>
<reference evidence="8" key="1">
    <citation type="journal article" date="2010" name="Genome Biol.">
        <title>Genome sequence of the necrotrophic plant pathogen Pythium ultimum reveals original pathogenicity mechanisms and effector repertoire.</title>
        <authorList>
            <person name="Levesque C.A."/>
            <person name="Brouwer H."/>
            <person name="Cano L."/>
            <person name="Hamilton J.P."/>
            <person name="Holt C."/>
            <person name="Huitema E."/>
            <person name="Raffaele S."/>
            <person name="Robideau G.P."/>
            <person name="Thines M."/>
            <person name="Win J."/>
            <person name="Zerillo M.M."/>
            <person name="Beakes G.W."/>
            <person name="Boore J.L."/>
            <person name="Busam D."/>
            <person name="Dumas B."/>
            <person name="Ferriera S."/>
            <person name="Fuerstenberg S.I."/>
            <person name="Gachon C.M."/>
            <person name="Gaulin E."/>
            <person name="Govers F."/>
            <person name="Grenville-Briggs L."/>
            <person name="Horner N."/>
            <person name="Hostetler J."/>
            <person name="Jiang R.H."/>
            <person name="Johnson J."/>
            <person name="Krajaejun T."/>
            <person name="Lin H."/>
            <person name="Meijer H.J."/>
            <person name="Moore B."/>
            <person name="Morris P."/>
            <person name="Phuntmart V."/>
            <person name="Puiu D."/>
            <person name="Shetty J."/>
            <person name="Stajich J.E."/>
            <person name="Tripathy S."/>
            <person name="Wawra S."/>
            <person name="van West P."/>
            <person name="Whitty B.R."/>
            <person name="Coutinho P.M."/>
            <person name="Henrissat B."/>
            <person name="Martin F."/>
            <person name="Thomas P.D."/>
            <person name="Tyler B.M."/>
            <person name="De Vries R.P."/>
            <person name="Kamoun S."/>
            <person name="Yandell M."/>
            <person name="Tisserat N."/>
            <person name="Buell C.R."/>
        </authorList>
    </citation>
    <scope>NUCLEOTIDE SEQUENCE</scope>
    <source>
        <strain evidence="8">DAOM:BR144</strain>
    </source>
</reference>
<dbReference type="OMA" id="CNGFWLL"/>
<dbReference type="EnsemblProtists" id="PYU1_T010603">
    <property type="protein sequence ID" value="PYU1_T010603"/>
    <property type="gene ID" value="PYU1_G010580"/>
</dbReference>
<protein>
    <recommendedName>
        <fullName evidence="9">Peroxisomal membrane protein PEX16</fullName>
    </recommendedName>
</protein>
<keyword evidence="5" id="KW-1133">Transmembrane helix</keyword>
<comment type="subcellular location">
    <subcellularLocation>
        <location evidence="4">Peroxisome membrane</location>
    </subcellularLocation>
</comment>
<keyword evidence="3" id="KW-0576">Peroxisome</keyword>
<dbReference type="Proteomes" id="UP000019132">
    <property type="component" value="Unassembled WGS sequence"/>
</dbReference>
<proteinExistence type="predicted"/>
<dbReference type="PANTHER" id="PTHR12652">
    <property type="entry name" value="PEROXISOMAL BIOGENESIS FACTOR 11"/>
    <property type="match status" value="1"/>
</dbReference>